<feature type="compositionally biased region" description="Basic and acidic residues" evidence="1">
    <location>
        <begin position="420"/>
        <end position="432"/>
    </location>
</feature>
<dbReference type="EMBL" id="KI913962">
    <property type="protein sequence ID" value="ETW01491.1"/>
    <property type="molecule type" value="Genomic_DNA"/>
</dbReference>
<dbReference type="VEuPathDB" id="FungiDB:H310_06164"/>
<sequence>MEAAVPAFSVSPLAHTSLTAGQIDGSSKEEMEACHEIATILMTEINLSEANAALREDVFGICLDIHFHAQGLDFGLPGIEQVDVSIRVLGHHEEFIGHRRTRLLPTFPPRPDAATLRRRNYLTEGGPCFGGHPADIGRVFRESKAQGVAREEPLHHAKRSHGHGDGLAFKVGPGEEGIPHICDDRRRVVQVLAPERVVGNLVAPLAVDSHVQSQHGHQADKHQKDQARVPSHEHTVEKVDRDAVQELRRRRERGHVRVAIVHKVVAVHEGDAGQVDVRNRAKVEVPDDKVAPSVPRRAEDVGQHLDHLDEEAIEPDPPKIHGCDAHKHPPTRPRIDRFVVPFVQRARVQVACFLVQKHGDDVPHDEHVAVEAKVRKIDRPALIPILGRRRDVHELLVPRRQRHTVGPSHGLVARGKGRQPKQDAQRAHVQRPDRHRRPRHHHAQHAAVPCDRHAGMHDQRAGRRTERRLHGAQVLPELDGRVASCAIRSRAEPIHGHVCKCDRLGRGHLDGSGQPHVGVDARRQVPERNESIVVASGRRNRSRSLEQVRHGGASHVLDAILHHAEADERRRRVGQPVRLDQHAANVVDRAVHRVRVGREHVHV</sequence>
<feature type="region of interest" description="Disordered" evidence="1">
    <location>
        <begin position="214"/>
        <end position="236"/>
    </location>
</feature>
<gene>
    <name evidence="2" type="ORF">H310_06164</name>
</gene>
<evidence type="ECO:0000313" key="2">
    <source>
        <dbReference type="EMBL" id="ETW01491.1"/>
    </source>
</evidence>
<feature type="compositionally biased region" description="Basic and acidic residues" evidence="1">
    <location>
        <begin position="217"/>
        <end position="236"/>
    </location>
</feature>
<proteinExistence type="predicted"/>
<organism evidence="2">
    <name type="scientific">Aphanomyces invadans</name>
    <dbReference type="NCBI Taxonomy" id="157072"/>
    <lineage>
        <taxon>Eukaryota</taxon>
        <taxon>Sar</taxon>
        <taxon>Stramenopiles</taxon>
        <taxon>Oomycota</taxon>
        <taxon>Saprolegniomycetes</taxon>
        <taxon>Saprolegniales</taxon>
        <taxon>Verrucalvaceae</taxon>
        <taxon>Aphanomyces</taxon>
    </lineage>
</organism>
<evidence type="ECO:0000256" key="1">
    <source>
        <dbReference type="SAM" id="MobiDB-lite"/>
    </source>
</evidence>
<dbReference type="GeneID" id="20083214"/>
<protein>
    <submittedName>
        <fullName evidence="2">Uncharacterized protein</fullName>
    </submittedName>
</protein>
<reference evidence="2" key="1">
    <citation type="submission" date="2013-12" db="EMBL/GenBank/DDBJ databases">
        <title>The Genome Sequence of Aphanomyces invadans NJM9701.</title>
        <authorList>
            <consortium name="The Broad Institute Genomics Platform"/>
            <person name="Russ C."/>
            <person name="Tyler B."/>
            <person name="van West P."/>
            <person name="Dieguez-Uribeondo J."/>
            <person name="Young S.K."/>
            <person name="Zeng Q."/>
            <person name="Gargeya S."/>
            <person name="Fitzgerald M."/>
            <person name="Abouelleil A."/>
            <person name="Alvarado L."/>
            <person name="Chapman S.B."/>
            <person name="Gainer-Dewar J."/>
            <person name="Goldberg J."/>
            <person name="Griggs A."/>
            <person name="Gujja S."/>
            <person name="Hansen M."/>
            <person name="Howarth C."/>
            <person name="Imamovic A."/>
            <person name="Ireland A."/>
            <person name="Larimer J."/>
            <person name="McCowan C."/>
            <person name="Murphy C."/>
            <person name="Pearson M."/>
            <person name="Poon T.W."/>
            <person name="Priest M."/>
            <person name="Roberts A."/>
            <person name="Saif S."/>
            <person name="Shea T."/>
            <person name="Sykes S."/>
            <person name="Wortman J."/>
            <person name="Nusbaum C."/>
            <person name="Birren B."/>
        </authorList>
    </citation>
    <scope>NUCLEOTIDE SEQUENCE [LARGE SCALE GENOMIC DNA]</scope>
    <source>
        <strain evidence="2">NJM9701</strain>
    </source>
</reference>
<feature type="region of interest" description="Disordered" evidence="1">
    <location>
        <begin position="404"/>
        <end position="469"/>
    </location>
</feature>
<accession>A0A024U519</accession>
<name>A0A024U519_9STRA</name>
<feature type="compositionally biased region" description="Basic and acidic residues" evidence="1">
    <location>
        <begin position="450"/>
        <end position="464"/>
    </location>
</feature>
<dbReference type="RefSeq" id="XP_008869339.1">
    <property type="nucleotide sequence ID" value="XM_008871117.1"/>
</dbReference>
<feature type="compositionally biased region" description="Basic residues" evidence="1">
    <location>
        <begin position="433"/>
        <end position="444"/>
    </location>
</feature>
<dbReference type="AlphaFoldDB" id="A0A024U519"/>